<keyword evidence="2" id="KW-0732">Signal</keyword>
<dbReference type="Proteomes" id="UP000295281">
    <property type="component" value="Unassembled WGS sequence"/>
</dbReference>
<accession>A0A4R6V4R1</accession>
<keyword evidence="1" id="KW-0812">Transmembrane</keyword>
<evidence type="ECO:0000313" key="4">
    <source>
        <dbReference type="Proteomes" id="UP000295281"/>
    </source>
</evidence>
<reference evidence="3 4" key="1">
    <citation type="submission" date="2019-03" db="EMBL/GenBank/DDBJ databases">
        <title>Genomic Encyclopedia of Type Strains, Phase IV (KMG-IV): sequencing the most valuable type-strain genomes for metagenomic binning, comparative biology and taxonomic classification.</title>
        <authorList>
            <person name="Goeker M."/>
        </authorList>
    </citation>
    <scope>NUCLEOTIDE SEQUENCE [LARGE SCALE GENOMIC DNA]</scope>
    <source>
        <strain evidence="3 4">DSM 46770</strain>
    </source>
</reference>
<keyword evidence="4" id="KW-1185">Reference proteome</keyword>
<gene>
    <name evidence="3" type="ORF">EV190_103167</name>
</gene>
<sequence>MVRIMVKAAAAGAAVVFAVLSVPPAAADGTDGGGAPDPLAAELGGDPAPEILEAVREGRPLVHPRVSDRFPSITADSVAGVLGEDTTTRVAVLPAVEADPDAVAEDMHEGRAEGAAVLYVWHDGGFRPHLAGRGDGAGPKGALATVGSWAAPGELLRSLAQLETVLRGDVISRAAESLADSPLHVPPCLRTDLGAARAEELADRFAAVPARVRVALLPSEAVEYESAVARRGSGNVAELVQGESDMPVIVYLVDPGGRVVSSAASGRVSNDRFGLRGDDLAGLANSVRDRDSADTTLTNLLRRLGGGDDGGSAAFDRAAEFLIYAAPFLALVGLVLVLPSRRAERD</sequence>
<evidence type="ECO:0000256" key="2">
    <source>
        <dbReference type="SAM" id="SignalP"/>
    </source>
</evidence>
<feature type="signal peptide" evidence="2">
    <location>
        <begin position="1"/>
        <end position="27"/>
    </location>
</feature>
<feature type="transmembrane region" description="Helical" evidence="1">
    <location>
        <begin position="321"/>
        <end position="338"/>
    </location>
</feature>
<comment type="caution">
    <text evidence="3">The sequence shown here is derived from an EMBL/GenBank/DDBJ whole genome shotgun (WGS) entry which is preliminary data.</text>
</comment>
<keyword evidence="1" id="KW-1133">Transmembrane helix</keyword>
<evidence type="ECO:0000256" key="1">
    <source>
        <dbReference type="SAM" id="Phobius"/>
    </source>
</evidence>
<evidence type="ECO:0000313" key="3">
    <source>
        <dbReference type="EMBL" id="TDQ53716.1"/>
    </source>
</evidence>
<keyword evidence="1" id="KW-0472">Membrane</keyword>
<proteinExistence type="predicted"/>
<feature type="chain" id="PRO_5020927645" evidence="2">
    <location>
        <begin position="28"/>
        <end position="346"/>
    </location>
</feature>
<name>A0A4R6V4R1_9ACTN</name>
<organism evidence="3 4">
    <name type="scientific">Actinorugispora endophytica</name>
    <dbReference type="NCBI Taxonomy" id="1605990"/>
    <lineage>
        <taxon>Bacteria</taxon>
        <taxon>Bacillati</taxon>
        <taxon>Actinomycetota</taxon>
        <taxon>Actinomycetes</taxon>
        <taxon>Streptosporangiales</taxon>
        <taxon>Nocardiopsidaceae</taxon>
        <taxon>Actinorugispora</taxon>
    </lineage>
</organism>
<dbReference type="AlphaFoldDB" id="A0A4R6V4R1"/>
<dbReference type="EMBL" id="SNYN01000003">
    <property type="protein sequence ID" value="TDQ53716.1"/>
    <property type="molecule type" value="Genomic_DNA"/>
</dbReference>
<protein>
    <submittedName>
        <fullName evidence="3">Uncharacterized protein</fullName>
    </submittedName>
</protein>